<dbReference type="EMBL" id="QUTE01023603">
    <property type="protein sequence ID" value="RHY80043.1"/>
    <property type="molecule type" value="Genomic_DNA"/>
</dbReference>
<proteinExistence type="predicted"/>
<evidence type="ECO:0000313" key="2">
    <source>
        <dbReference type="Proteomes" id="UP000266196"/>
    </source>
</evidence>
<name>A0A397EJ74_APHAT</name>
<organism evidence="1 2">
    <name type="scientific">Aphanomyces astaci</name>
    <name type="common">Crayfish plague agent</name>
    <dbReference type="NCBI Taxonomy" id="112090"/>
    <lineage>
        <taxon>Eukaryota</taxon>
        <taxon>Sar</taxon>
        <taxon>Stramenopiles</taxon>
        <taxon>Oomycota</taxon>
        <taxon>Saprolegniomycetes</taxon>
        <taxon>Saprolegniales</taxon>
        <taxon>Verrucalvaceae</taxon>
        <taxon>Aphanomyces</taxon>
    </lineage>
</organism>
<accession>A0A397EJ74</accession>
<reference evidence="1 2" key="1">
    <citation type="submission" date="2018-08" db="EMBL/GenBank/DDBJ databases">
        <title>Aphanomyces genome sequencing and annotation.</title>
        <authorList>
            <person name="Minardi D."/>
            <person name="Oidtmann B."/>
            <person name="Van Der Giezen M."/>
            <person name="Studholme D.J."/>
        </authorList>
    </citation>
    <scope>NUCLEOTIDE SEQUENCE [LARGE SCALE GENOMIC DNA]</scope>
    <source>
        <strain evidence="1 2">197901</strain>
    </source>
</reference>
<dbReference type="Proteomes" id="UP000266196">
    <property type="component" value="Unassembled WGS sequence"/>
</dbReference>
<dbReference type="AlphaFoldDB" id="A0A397EJ74"/>
<evidence type="ECO:0000313" key="1">
    <source>
        <dbReference type="EMBL" id="RHY80043.1"/>
    </source>
</evidence>
<gene>
    <name evidence="1" type="ORF">DYB31_001057</name>
</gene>
<sequence>MGSALAESTTDVYATDKCYVNLDTRSYLNIILVEIGTKLLRTLFGLLELTTPLFPELFETFPLPISLAELFFLKSESFREDALLLLQDGVVPTDPFRRLTCRGVLGGVEF</sequence>
<protein>
    <submittedName>
        <fullName evidence="1">Uncharacterized protein</fullName>
    </submittedName>
</protein>
<comment type="caution">
    <text evidence="1">The sequence shown here is derived from an EMBL/GenBank/DDBJ whole genome shotgun (WGS) entry which is preliminary data.</text>
</comment>